<organism evidence="1 2">
    <name type="scientific">Tanacetum coccineum</name>
    <dbReference type="NCBI Taxonomy" id="301880"/>
    <lineage>
        <taxon>Eukaryota</taxon>
        <taxon>Viridiplantae</taxon>
        <taxon>Streptophyta</taxon>
        <taxon>Embryophyta</taxon>
        <taxon>Tracheophyta</taxon>
        <taxon>Spermatophyta</taxon>
        <taxon>Magnoliopsida</taxon>
        <taxon>eudicotyledons</taxon>
        <taxon>Gunneridae</taxon>
        <taxon>Pentapetalae</taxon>
        <taxon>asterids</taxon>
        <taxon>campanulids</taxon>
        <taxon>Asterales</taxon>
        <taxon>Asteraceae</taxon>
        <taxon>Asteroideae</taxon>
        <taxon>Anthemideae</taxon>
        <taxon>Anthemidinae</taxon>
        <taxon>Tanacetum</taxon>
    </lineage>
</organism>
<gene>
    <name evidence="1" type="ORF">Tco_0800291</name>
</gene>
<proteinExistence type="predicted"/>
<reference evidence="1" key="2">
    <citation type="submission" date="2022-01" db="EMBL/GenBank/DDBJ databases">
        <authorList>
            <person name="Yamashiro T."/>
            <person name="Shiraishi A."/>
            <person name="Satake H."/>
            <person name="Nakayama K."/>
        </authorList>
    </citation>
    <scope>NUCLEOTIDE SEQUENCE</scope>
</reference>
<protein>
    <submittedName>
        <fullName evidence="1">Uncharacterized protein</fullName>
    </submittedName>
</protein>
<evidence type="ECO:0000313" key="2">
    <source>
        <dbReference type="Proteomes" id="UP001151760"/>
    </source>
</evidence>
<dbReference type="Proteomes" id="UP001151760">
    <property type="component" value="Unassembled WGS sequence"/>
</dbReference>
<evidence type="ECO:0000313" key="1">
    <source>
        <dbReference type="EMBL" id="GJS93323.1"/>
    </source>
</evidence>
<comment type="caution">
    <text evidence="1">The sequence shown here is derived from an EMBL/GenBank/DDBJ whole genome shotgun (WGS) entry which is preliminary data.</text>
</comment>
<accession>A0ABQ4ZX46</accession>
<dbReference type="EMBL" id="BQNB010011648">
    <property type="protein sequence ID" value="GJS93323.1"/>
    <property type="molecule type" value="Genomic_DNA"/>
</dbReference>
<keyword evidence="2" id="KW-1185">Reference proteome</keyword>
<name>A0ABQ4ZX46_9ASTR</name>
<reference evidence="1" key="1">
    <citation type="journal article" date="2022" name="Int. J. Mol. Sci.">
        <title>Draft Genome of Tanacetum Coccineum: Genomic Comparison of Closely Related Tanacetum-Family Plants.</title>
        <authorList>
            <person name="Yamashiro T."/>
            <person name="Shiraishi A."/>
            <person name="Nakayama K."/>
            <person name="Satake H."/>
        </authorList>
    </citation>
    <scope>NUCLEOTIDE SEQUENCE</scope>
</reference>
<sequence>MFLRLRYQHGIGVHCSRSKKLGRGVFICSLLTRPTGGFRAEYSFCYTLDAEIRRDPNREIGYWITDVWDTNADLWETKKNAQDDRLSKGWQTTDYTKGKQNKTQLADALRMTLQRTLQTQCSTTESAETMQGIQQHPDVPEEAVVVS</sequence>